<evidence type="ECO:0000256" key="6">
    <source>
        <dbReference type="SAM" id="MobiDB-lite"/>
    </source>
</evidence>
<dbReference type="InterPro" id="IPR008271">
    <property type="entry name" value="Ser/Thr_kinase_AS"/>
</dbReference>
<evidence type="ECO:0000259" key="7">
    <source>
        <dbReference type="PROSITE" id="PS50011"/>
    </source>
</evidence>
<keyword evidence="4 5" id="KW-0067">ATP-binding</keyword>
<dbReference type="SUPFAM" id="SSF56112">
    <property type="entry name" value="Protein kinase-like (PK-like)"/>
    <property type="match status" value="1"/>
</dbReference>
<dbReference type="InterPro" id="IPR006016">
    <property type="entry name" value="UspA"/>
</dbReference>
<keyword evidence="8" id="KW-0675">Receptor</keyword>
<dbReference type="InterPro" id="IPR000719">
    <property type="entry name" value="Prot_kinase_dom"/>
</dbReference>
<dbReference type="OMA" id="IHWTLSK"/>
<dbReference type="FunFam" id="3.40.50.620:FF:000177">
    <property type="entry name" value="probable receptor-like serine/threonine-protein kinase At5g57670"/>
    <property type="match status" value="1"/>
</dbReference>
<name>A0A2R6RPD7_ACTCC</name>
<keyword evidence="2 5" id="KW-0547">Nucleotide-binding</keyword>
<dbReference type="InParanoid" id="A0A2R6RPD7"/>
<dbReference type="PANTHER" id="PTHR47987">
    <property type="entry name" value="OS08G0249100 PROTEIN"/>
    <property type="match status" value="1"/>
</dbReference>
<evidence type="ECO:0000256" key="5">
    <source>
        <dbReference type="PROSITE-ProRule" id="PRU10141"/>
    </source>
</evidence>
<gene>
    <name evidence="8" type="ORF">CEY00_Acc05040</name>
</gene>
<feature type="binding site" evidence="5">
    <location>
        <position position="440"/>
    </location>
    <ligand>
        <name>ATP</name>
        <dbReference type="ChEBI" id="CHEBI:30616"/>
    </ligand>
</feature>
<dbReference type="FunFam" id="1.10.510.10:FF:000284">
    <property type="entry name" value="Putative receptor-like serine/threonine-protein kinase"/>
    <property type="match status" value="1"/>
</dbReference>
<evidence type="ECO:0000313" key="8">
    <source>
        <dbReference type="EMBL" id="PSS31877.1"/>
    </source>
</evidence>
<dbReference type="OrthoDB" id="654677at2759"/>
<dbReference type="PROSITE" id="PS00107">
    <property type="entry name" value="PROTEIN_KINASE_ATP"/>
    <property type="match status" value="1"/>
</dbReference>
<dbReference type="CDD" id="cd00293">
    <property type="entry name" value="USP-like"/>
    <property type="match status" value="1"/>
</dbReference>
<feature type="region of interest" description="Disordered" evidence="6">
    <location>
        <begin position="337"/>
        <end position="382"/>
    </location>
</feature>
<feature type="domain" description="Protein kinase" evidence="7">
    <location>
        <begin position="412"/>
        <end position="690"/>
    </location>
</feature>
<protein>
    <submittedName>
        <fullName evidence="8">Proline-rich receptor-like protein kinase</fullName>
    </submittedName>
</protein>
<evidence type="ECO:0000313" key="9">
    <source>
        <dbReference type="Proteomes" id="UP000241394"/>
    </source>
</evidence>
<sequence length="758" mass="83537">MTPNALAGEGREMENSGGRTVVVGVKLDSHSRELLTWALVKISQPGDRVIALHVLGNNEIVDRDGKSSFLSLVKAFDSVLAVYEGFCNLKQVDLKLKVCRGSSIRKILVREAKSYFATEVILGTAQNHLKIRSSVSVAKYCAKKLPKDCSILAVDNGKVVFQREASPMTNGRAKGVDDHHRHSLLSAFEEFQIKNSKELHGANVVENPTAASDKSASENVEVCSLKEYFPCAESATKKKCSICSPGSVLPENSCVQSTNAPNDCDEDNSKALVPVRKLEAASSSVFPLLVSELPELRPGWPLLHRAILPDRQASETPSAQQISVVQWAMQLPTRNCLPSADSKQSTCREGENQSSEPDRESGAIVPVGAETSSSPSFSSRGLPEELEGLHEKYLDSCRLFKYQELLQATSNFKPENLIGKGGSSKVYRGCLPDGKELAVKILKPSEDVLKEFVLEIEIITAIHHENIISLFGFCFEDGNLHLVYDFLSRGSLEENLHSDEKDAHVFGWNERYKVAVGVAEALEYLHNSSTKPIIHRDVKSSNILLSDDFEPQLSDFGLAKWASTSSQPIICTDVAGTFGYMAPEYFMYGKVNEKIDVYAFGVVLLELLSGRKPISNDHPKGQESLVMWAKPILNSGKFTQLLDSSLGNTYDQYQMENMVLAASLCIRRAPRARPPMSIILKLLQGDSDVITWARLQVHDSEGPDMLDNETFSRSDLQSHLNIALLGVDEDSLSTSSIEQSISLEDYLQGRWSRSSSFD</sequence>
<dbReference type="InterPro" id="IPR011009">
    <property type="entry name" value="Kinase-like_dom_sf"/>
</dbReference>
<dbReference type="Gene3D" id="3.30.200.20">
    <property type="entry name" value="Phosphorylase Kinase, domain 1"/>
    <property type="match status" value="1"/>
</dbReference>
<dbReference type="PROSITE" id="PS00108">
    <property type="entry name" value="PROTEIN_KINASE_ST"/>
    <property type="match status" value="1"/>
</dbReference>
<dbReference type="InterPro" id="IPR014729">
    <property type="entry name" value="Rossmann-like_a/b/a_fold"/>
</dbReference>
<dbReference type="InterPro" id="IPR046958">
    <property type="entry name" value="RBK1/2/STUNTED"/>
</dbReference>
<keyword evidence="9" id="KW-1185">Reference proteome</keyword>
<organism evidence="8 9">
    <name type="scientific">Actinidia chinensis var. chinensis</name>
    <name type="common">Chinese soft-hair kiwi</name>
    <dbReference type="NCBI Taxonomy" id="1590841"/>
    <lineage>
        <taxon>Eukaryota</taxon>
        <taxon>Viridiplantae</taxon>
        <taxon>Streptophyta</taxon>
        <taxon>Embryophyta</taxon>
        <taxon>Tracheophyta</taxon>
        <taxon>Spermatophyta</taxon>
        <taxon>Magnoliopsida</taxon>
        <taxon>eudicotyledons</taxon>
        <taxon>Gunneridae</taxon>
        <taxon>Pentapetalae</taxon>
        <taxon>asterids</taxon>
        <taxon>Ericales</taxon>
        <taxon>Actinidiaceae</taxon>
        <taxon>Actinidia</taxon>
    </lineage>
</organism>
<reference evidence="8 9" key="1">
    <citation type="submission" date="2017-07" db="EMBL/GenBank/DDBJ databases">
        <title>An improved, manually edited Actinidia chinensis var. chinensis (kiwifruit) genome highlights the challenges associated with draft genomes and gene prediction in plants.</title>
        <authorList>
            <person name="Pilkington S."/>
            <person name="Crowhurst R."/>
            <person name="Hilario E."/>
            <person name="Nardozza S."/>
            <person name="Fraser L."/>
            <person name="Peng Y."/>
            <person name="Gunaseelan K."/>
            <person name="Simpson R."/>
            <person name="Tahir J."/>
            <person name="Deroles S."/>
            <person name="Templeton K."/>
            <person name="Luo Z."/>
            <person name="Davy M."/>
            <person name="Cheng C."/>
            <person name="Mcneilage M."/>
            <person name="Scaglione D."/>
            <person name="Liu Y."/>
            <person name="Zhang Q."/>
            <person name="Datson P."/>
            <person name="De Silva N."/>
            <person name="Gardiner S."/>
            <person name="Bassett H."/>
            <person name="Chagne D."/>
            <person name="Mccallum J."/>
            <person name="Dzierzon H."/>
            <person name="Deng C."/>
            <person name="Wang Y.-Y."/>
            <person name="Barron N."/>
            <person name="Manako K."/>
            <person name="Bowen J."/>
            <person name="Foster T."/>
            <person name="Erridge Z."/>
            <person name="Tiffin H."/>
            <person name="Waite C."/>
            <person name="Davies K."/>
            <person name="Grierson E."/>
            <person name="Laing W."/>
            <person name="Kirk R."/>
            <person name="Chen X."/>
            <person name="Wood M."/>
            <person name="Montefiori M."/>
            <person name="Brummell D."/>
            <person name="Schwinn K."/>
            <person name="Catanach A."/>
            <person name="Fullerton C."/>
            <person name="Li D."/>
            <person name="Meiyalaghan S."/>
            <person name="Nieuwenhuizen N."/>
            <person name="Read N."/>
            <person name="Prakash R."/>
            <person name="Hunter D."/>
            <person name="Zhang H."/>
            <person name="Mckenzie M."/>
            <person name="Knabel M."/>
            <person name="Harris A."/>
            <person name="Allan A."/>
            <person name="Chen A."/>
            <person name="Janssen B."/>
            <person name="Plunkett B."/>
            <person name="Dwamena C."/>
            <person name="Voogd C."/>
            <person name="Leif D."/>
            <person name="Lafferty D."/>
            <person name="Souleyre E."/>
            <person name="Varkonyi-Gasic E."/>
            <person name="Gambi F."/>
            <person name="Hanley J."/>
            <person name="Yao J.-L."/>
            <person name="Cheung J."/>
            <person name="David K."/>
            <person name="Warren B."/>
            <person name="Marsh K."/>
            <person name="Snowden K."/>
            <person name="Lin-Wang K."/>
            <person name="Brian L."/>
            <person name="Martinez-Sanchez M."/>
            <person name="Wang M."/>
            <person name="Ileperuma N."/>
            <person name="Macnee N."/>
            <person name="Campin R."/>
            <person name="Mcatee P."/>
            <person name="Drummond R."/>
            <person name="Espley R."/>
            <person name="Ireland H."/>
            <person name="Wu R."/>
            <person name="Atkinson R."/>
            <person name="Karunairetnam S."/>
            <person name="Bulley S."/>
            <person name="Chunkath S."/>
            <person name="Hanley Z."/>
            <person name="Storey R."/>
            <person name="Thrimawithana A."/>
            <person name="Thomson S."/>
            <person name="David C."/>
            <person name="Testolin R."/>
        </authorList>
    </citation>
    <scope>NUCLEOTIDE SEQUENCE [LARGE SCALE GENOMIC DNA]</scope>
    <source>
        <strain evidence="9">cv. Red5</strain>
        <tissue evidence="8">Young leaf</tissue>
    </source>
</reference>
<evidence type="ECO:0000256" key="1">
    <source>
        <dbReference type="ARBA" id="ARBA00022679"/>
    </source>
</evidence>
<dbReference type="PROSITE" id="PS50011">
    <property type="entry name" value="PROTEIN_KINASE_DOM"/>
    <property type="match status" value="1"/>
</dbReference>
<dbReference type="Gramene" id="PSS31877">
    <property type="protein sequence ID" value="PSS31877"/>
    <property type="gene ID" value="CEY00_Acc05040"/>
</dbReference>
<dbReference type="SMART" id="SM00220">
    <property type="entry name" value="S_TKc"/>
    <property type="match status" value="1"/>
</dbReference>
<dbReference type="EMBL" id="NKQK01000004">
    <property type="protein sequence ID" value="PSS31877.1"/>
    <property type="molecule type" value="Genomic_DNA"/>
</dbReference>
<dbReference type="GO" id="GO:0004672">
    <property type="term" value="F:protein kinase activity"/>
    <property type="evidence" value="ECO:0007669"/>
    <property type="project" value="InterPro"/>
</dbReference>
<keyword evidence="1" id="KW-0808">Transferase</keyword>
<accession>A0A2R6RPD7</accession>
<dbReference type="FunCoup" id="A0A2R6RPD7">
    <property type="interactions" value="2509"/>
</dbReference>
<dbReference type="SUPFAM" id="SSF52402">
    <property type="entry name" value="Adenine nucleotide alpha hydrolases-like"/>
    <property type="match status" value="1"/>
</dbReference>
<keyword evidence="3 8" id="KW-0418">Kinase</keyword>
<dbReference type="Gene3D" id="1.10.510.10">
    <property type="entry name" value="Transferase(Phosphotransferase) domain 1"/>
    <property type="match status" value="1"/>
</dbReference>
<feature type="compositionally biased region" description="Basic and acidic residues" evidence="6">
    <location>
        <begin position="346"/>
        <end position="361"/>
    </location>
</feature>
<proteinExistence type="predicted"/>
<dbReference type="PANTHER" id="PTHR47987:SF5">
    <property type="entry name" value="PROTEIN KINASE DOMAIN-CONTAINING PROTEIN"/>
    <property type="match status" value="1"/>
</dbReference>
<comment type="caution">
    <text evidence="8">The sequence shown here is derived from an EMBL/GenBank/DDBJ whole genome shotgun (WGS) entry which is preliminary data.</text>
</comment>
<dbReference type="FunFam" id="3.30.200.20:FF:000268">
    <property type="entry name" value="probable receptor-like serine/threonine-protein kinase At5g57670"/>
    <property type="match status" value="1"/>
</dbReference>
<evidence type="ECO:0000256" key="4">
    <source>
        <dbReference type="ARBA" id="ARBA00022840"/>
    </source>
</evidence>
<evidence type="ECO:0000256" key="3">
    <source>
        <dbReference type="ARBA" id="ARBA00022777"/>
    </source>
</evidence>
<dbReference type="AlphaFoldDB" id="A0A2R6RPD7"/>
<dbReference type="Proteomes" id="UP000241394">
    <property type="component" value="Chromosome LG4"/>
</dbReference>
<dbReference type="STRING" id="1590841.A0A2R6RPD7"/>
<dbReference type="InterPro" id="IPR017441">
    <property type="entry name" value="Protein_kinase_ATP_BS"/>
</dbReference>
<dbReference type="Pfam" id="PF00069">
    <property type="entry name" value="Pkinase"/>
    <property type="match status" value="1"/>
</dbReference>
<dbReference type="Gene3D" id="3.40.50.620">
    <property type="entry name" value="HUPs"/>
    <property type="match status" value="1"/>
</dbReference>
<reference evidence="9" key="2">
    <citation type="journal article" date="2018" name="BMC Genomics">
        <title>A manually annotated Actinidia chinensis var. chinensis (kiwifruit) genome highlights the challenges associated with draft genomes and gene prediction in plants.</title>
        <authorList>
            <person name="Pilkington S.M."/>
            <person name="Crowhurst R."/>
            <person name="Hilario E."/>
            <person name="Nardozza S."/>
            <person name="Fraser L."/>
            <person name="Peng Y."/>
            <person name="Gunaseelan K."/>
            <person name="Simpson R."/>
            <person name="Tahir J."/>
            <person name="Deroles S.C."/>
            <person name="Templeton K."/>
            <person name="Luo Z."/>
            <person name="Davy M."/>
            <person name="Cheng C."/>
            <person name="McNeilage M."/>
            <person name="Scaglione D."/>
            <person name="Liu Y."/>
            <person name="Zhang Q."/>
            <person name="Datson P."/>
            <person name="De Silva N."/>
            <person name="Gardiner S.E."/>
            <person name="Bassett H."/>
            <person name="Chagne D."/>
            <person name="McCallum J."/>
            <person name="Dzierzon H."/>
            <person name="Deng C."/>
            <person name="Wang Y.Y."/>
            <person name="Barron L."/>
            <person name="Manako K."/>
            <person name="Bowen J."/>
            <person name="Foster T.M."/>
            <person name="Erridge Z.A."/>
            <person name="Tiffin H."/>
            <person name="Waite C.N."/>
            <person name="Davies K.M."/>
            <person name="Grierson E.P."/>
            <person name="Laing W.A."/>
            <person name="Kirk R."/>
            <person name="Chen X."/>
            <person name="Wood M."/>
            <person name="Montefiori M."/>
            <person name="Brummell D.A."/>
            <person name="Schwinn K.E."/>
            <person name="Catanach A."/>
            <person name="Fullerton C."/>
            <person name="Li D."/>
            <person name="Meiyalaghan S."/>
            <person name="Nieuwenhuizen N."/>
            <person name="Read N."/>
            <person name="Prakash R."/>
            <person name="Hunter D."/>
            <person name="Zhang H."/>
            <person name="McKenzie M."/>
            <person name="Knabel M."/>
            <person name="Harris A."/>
            <person name="Allan A.C."/>
            <person name="Gleave A."/>
            <person name="Chen A."/>
            <person name="Janssen B.J."/>
            <person name="Plunkett B."/>
            <person name="Ampomah-Dwamena C."/>
            <person name="Voogd C."/>
            <person name="Leif D."/>
            <person name="Lafferty D."/>
            <person name="Souleyre E.J.F."/>
            <person name="Varkonyi-Gasic E."/>
            <person name="Gambi F."/>
            <person name="Hanley J."/>
            <person name="Yao J.L."/>
            <person name="Cheung J."/>
            <person name="David K.M."/>
            <person name="Warren B."/>
            <person name="Marsh K."/>
            <person name="Snowden K.C."/>
            <person name="Lin-Wang K."/>
            <person name="Brian L."/>
            <person name="Martinez-Sanchez M."/>
            <person name="Wang M."/>
            <person name="Ileperuma N."/>
            <person name="Macnee N."/>
            <person name="Campin R."/>
            <person name="McAtee P."/>
            <person name="Drummond R.S.M."/>
            <person name="Espley R.V."/>
            <person name="Ireland H.S."/>
            <person name="Wu R."/>
            <person name="Atkinson R.G."/>
            <person name="Karunairetnam S."/>
            <person name="Bulley S."/>
            <person name="Chunkath S."/>
            <person name="Hanley Z."/>
            <person name="Storey R."/>
            <person name="Thrimawithana A.H."/>
            <person name="Thomson S."/>
            <person name="David C."/>
            <person name="Testolin R."/>
            <person name="Huang H."/>
            <person name="Hellens R.P."/>
            <person name="Schaffer R.J."/>
        </authorList>
    </citation>
    <scope>NUCLEOTIDE SEQUENCE [LARGE SCALE GENOMIC DNA]</scope>
    <source>
        <strain evidence="9">cv. Red5</strain>
    </source>
</reference>
<dbReference type="GO" id="GO:0005524">
    <property type="term" value="F:ATP binding"/>
    <property type="evidence" value="ECO:0007669"/>
    <property type="project" value="UniProtKB-UniRule"/>
</dbReference>
<dbReference type="Pfam" id="PF00582">
    <property type="entry name" value="Usp"/>
    <property type="match status" value="1"/>
</dbReference>
<evidence type="ECO:0000256" key="2">
    <source>
        <dbReference type="ARBA" id="ARBA00022741"/>
    </source>
</evidence>